<evidence type="ECO:0000313" key="1">
    <source>
        <dbReference type="EMBL" id="CAH1391328.1"/>
    </source>
</evidence>
<dbReference type="EMBL" id="OV725077">
    <property type="protein sequence ID" value="CAH1391328.1"/>
    <property type="molecule type" value="Genomic_DNA"/>
</dbReference>
<proteinExistence type="predicted"/>
<sequence length="678" mass="76538">MHDGAPAQFSCCAIDYLNATYGERECIITGLTICTVVSSRNAYGPPGLHKFERGPSCKDCRDNITVCNSCQYKDCCGKPDTFLPSCSEKCQTKSQDYWKECPCNHTKNYCICSESCQSTRQQYCDQTKNRKNYDEDQEKNCFPTCSEVCQPKCQECQNDRIVRGNCYENNNYCGKTEKNTCQNPSAEICQTRCQDCQEDTTKCCYQSSNNCGLTCKTRWNNIRDNFHKTLTRNETKGGKIAKQIKMHQHADQLNLPKKYLEKRETKGSIEYEKNIIETTEREEANTEDFAEKIETDSENVRSPSSSVSIVENPNIINIREKNVPESSAFQTAVETRLHFIDQKENEVSSSDLKEQEAVDAFLRGIAPALKTLSPYQWHLAKSELFATVQKFEEALFAKQQTLQCQSSFSGPLTDTSLDQPDALVETKKHWTAGKLVRRSVYRNVKSLAITTNAVPPPSPNQIPCNKGLPNTFLPGFPRVSSASSSIQLHVIGERVTVKYLPAYKETCKIICPDKTCWDCSNACNNHCDDYCGEHEKVKYLPACKETYRIICKDNSYLDCSAACNNPCDDYCETYKTICKDKTHLDCSTACDEYCGECIKVKCLPSCKESYKKICQDKTCLDCSAACNNPCDDYCGECVKVKYLPTYKETCKTICPDKTCLDCSTACNNHCDDYCGKCA</sequence>
<keyword evidence="2" id="KW-1185">Reference proteome</keyword>
<dbReference type="AlphaFoldDB" id="A0A9P0E7J4"/>
<reference evidence="1" key="1">
    <citation type="submission" date="2022-01" db="EMBL/GenBank/DDBJ databases">
        <authorList>
            <person name="King R."/>
        </authorList>
    </citation>
    <scope>NUCLEOTIDE SEQUENCE</scope>
</reference>
<gene>
    <name evidence="1" type="ORF">NEZAVI_LOCUS2367</name>
</gene>
<protein>
    <submittedName>
        <fullName evidence="1">Uncharacterized protein</fullName>
    </submittedName>
</protein>
<dbReference type="Proteomes" id="UP001152798">
    <property type="component" value="Chromosome 1"/>
</dbReference>
<name>A0A9P0E7J4_NEZVI</name>
<accession>A0A9P0E7J4</accession>
<dbReference type="OrthoDB" id="10262320at2759"/>
<evidence type="ECO:0000313" key="2">
    <source>
        <dbReference type="Proteomes" id="UP001152798"/>
    </source>
</evidence>
<organism evidence="1 2">
    <name type="scientific">Nezara viridula</name>
    <name type="common">Southern green stink bug</name>
    <name type="synonym">Cimex viridulus</name>
    <dbReference type="NCBI Taxonomy" id="85310"/>
    <lineage>
        <taxon>Eukaryota</taxon>
        <taxon>Metazoa</taxon>
        <taxon>Ecdysozoa</taxon>
        <taxon>Arthropoda</taxon>
        <taxon>Hexapoda</taxon>
        <taxon>Insecta</taxon>
        <taxon>Pterygota</taxon>
        <taxon>Neoptera</taxon>
        <taxon>Paraneoptera</taxon>
        <taxon>Hemiptera</taxon>
        <taxon>Heteroptera</taxon>
        <taxon>Panheteroptera</taxon>
        <taxon>Pentatomomorpha</taxon>
        <taxon>Pentatomoidea</taxon>
        <taxon>Pentatomidae</taxon>
        <taxon>Pentatominae</taxon>
        <taxon>Nezara</taxon>
    </lineage>
</organism>